<keyword evidence="1" id="KW-0802">TPR repeat</keyword>
<gene>
    <name evidence="3" type="ORF">AB2B41_07835</name>
</gene>
<dbReference type="SUPFAM" id="SSF48452">
    <property type="entry name" value="TPR-like"/>
    <property type="match status" value="1"/>
</dbReference>
<feature type="domain" description="Guanylate cyclase" evidence="2">
    <location>
        <begin position="11"/>
        <end position="126"/>
    </location>
</feature>
<reference evidence="3 4" key="1">
    <citation type="submission" date="2024-07" db="EMBL/GenBank/DDBJ databases">
        <title>Marimonas sp.nov., isolated from tidal-flat sediment.</title>
        <authorList>
            <person name="Jayan J.N."/>
            <person name="Lee S.S."/>
        </authorList>
    </citation>
    <scope>NUCLEOTIDE SEQUENCE [LARGE SCALE GENOMIC DNA]</scope>
    <source>
        <strain evidence="3 4">MJW-29</strain>
    </source>
</reference>
<dbReference type="Gene3D" id="1.25.40.10">
    <property type="entry name" value="Tetratricopeptide repeat domain"/>
    <property type="match status" value="1"/>
</dbReference>
<evidence type="ECO:0000256" key="1">
    <source>
        <dbReference type="PROSITE-ProRule" id="PRU00339"/>
    </source>
</evidence>
<name>A0ABV3RKJ2_9RHOB</name>
<evidence type="ECO:0000259" key="2">
    <source>
        <dbReference type="PROSITE" id="PS50125"/>
    </source>
</evidence>
<keyword evidence="4" id="KW-1185">Reference proteome</keyword>
<evidence type="ECO:0000313" key="3">
    <source>
        <dbReference type="EMBL" id="MEW9919508.1"/>
    </source>
</evidence>
<dbReference type="EMBL" id="JBFNXX010000005">
    <property type="protein sequence ID" value="MEW9919508.1"/>
    <property type="molecule type" value="Genomic_DNA"/>
</dbReference>
<comment type="caution">
    <text evidence="3">The sequence shown here is derived from an EMBL/GenBank/DDBJ whole genome shotgun (WGS) entry which is preliminary data.</text>
</comment>
<dbReference type="PANTHER" id="PTHR43081:SF19">
    <property type="entry name" value="PH-SENSITIVE ADENYLATE CYCLASE RV1264"/>
    <property type="match status" value="1"/>
</dbReference>
<dbReference type="InterPro" id="IPR001054">
    <property type="entry name" value="A/G_cyclase"/>
</dbReference>
<dbReference type="Gene3D" id="3.30.70.1230">
    <property type="entry name" value="Nucleotide cyclase"/>
    <property type="match status" value="1"/>
</dbReference>
<protein>
    <submittedName>
        <fullName evidence="3">Adenylate/guanylate cyclase domain-containing protein</fullName>
    </submittedName>
</protein>
<dbReference type="Pfam" id="PF00211">
    <property type="entry name" value="Guanylate_cyc"/>
    <property type="match status" value="1"/>
</dbReference>
<dbReference type="PANTHER" id="PTHR43081">
    <property type="entry name" value="ADENYLATE CYCLASE, TERMINAL-DIFFERENTIATION SPECIFIC-RELATED"/>
    <property type="match status" value="1"/>
</dbReference>
<feature type="repeat" description="TPR" evidence="1">
    <location>
        <begin position="503"/>
        <end position="536"/>
    </location>
</feature>
<organism evidence="3 4">
    <name type="scientific">Sulfitobacter sediminis</name>
    <dbReference type="NCBI Taxonomy" id="3234186"/>
    <lineage>
        <taxon>Bacteria</taxon>
        <taxon>Pseudomonadati</taxon>
        <taxon>Pseudomonadota</taxon>
        <taxon>Alphaproteobacteria</taxon>
        <taxon>Rhodobacterales</taxon>
        <taxon>Roseobacteraceae</taxon>
        <taxon>Sulfitobacter</taxon>
    </lineage>
</organism>
<dbReference type="SUPFAM" id="SSF55073">
    <property type="entry name" value="Nucleotide cyclase"/>
    <property type="match status" value="1"/>
</dbReference>
<dbReference type="PROSITE" id="PS50125">
    <property type="entry name" value="GUANYLATE_CYCLASE_2"/>
    <property type="match status" value="1"/>
</dbReference>
<dbReference type="CDD" id="cd07302">
    <property type="entry name" value="CHD"/>
    <property type="match status" value="1"/>
</dbReference>
<dbReference type="InterPro" id="IPR029787">
    <property type="entry name" value="Nucleotide_cyclase"/>
</dbReference>
<dbReference type="RefSeq" id="WP_367877217.1">
    <property type="nucleotide sequence ID" value="NZ_JBFNXX010000005.1"/>
</dbReference>
<sequence length="601" mass="65382">MSKETNRRLVAILAADVAGYSRLMGRDEDGTLAAVHDLRDHILEPTAKSVSGRLFKSMGDGFLFEFSSVVAAMRFAVEVQLALNTWNAKRQAAPDLELRMGLNIGDVITRDDDLFGDAINIAARLEAIADPGGICISEAAMQQLGDRMSLDVEDLGERALKNIEKPVRAFRVRSASTPRPANLSAETDLLTKDPAAQMRSYNFPSARPSLAILPFRNMSTSPDSAFFAQGISLGIQTLLVQLPNMFFVNACGHSGYRDGSVTASQALEHMPVQYVVEGSVQQAGAQVRVNIQVTDLTNNTVKWASNYDGTLDNIFALQDEIARNIAGALSAELIGGHMARDFTGGLDGSESWEHFLRGINYFYRMTKAGHAQAVPHFEALAEAHPNSAIGPCYLSVLHFYAARRGWSPDTRAALSEAERWARQALTLEDGNNGLGHAVLGAIALEKHKYDEANQLCHIAVGYRASCPFAYGQLGITQTYIGEPENGIRNIRGAIALRLGGPVPLELNALAVAYRDSGDFDLSLAAAEEAIRIEPEYLDAFVTKTSDFALKGDTERARKTAEAILSVKSDFRIASFIEREPYQSADMRRRIATALQAAGLPE</sequence>
<dbReference type="InterPro" id="IPR019734">
    <property type="entry name" value="TPR_rpt"/>
</dbReference>
<evidence type="ECO:0000313" key="4">
    <source>
        <dbReference type="Proteomes" id="UP001556098"/>
    </source>
</evidence>
<dbReference type="Proteomes" id="UP001556098">
    <property type="component" value="Unassembled WGS sequence"/>
</dbReference>
<dbReference type="PROSITE" id="PS50005">
    <property type="entry name" value="TPR"/>
    <property type="match status" value="1"/>
</dbReference>
<accession>A0ABV3RKJ2</accession>
<dbReference type="InterPro" id="IPR050697">
    <property type="entry name" value="Adenylyl/Guanylyl_Cyclase_3/4"/>
</dbReference>
<proteinExistence type="predicted"/>
<dbReference type="InterPro" id="IPR011990">
    <property type="entry name" value="TPR-like_helical_dom_sf"/>
</dbReference>